<evidence type="ECO:0000259" key="1">
    <source>
        <dbReference type="Pfam" id="PF01850"/>
    </source>
</evidence>
<dbReference type="SUPFAM" id="SSF88723">
    <property type="entry name" value="PIN domain-like"/>
    <property type="match status" value="1"/>
</dbReference>
<feature type="domain" description="PIN" evidence="1">
    <location>
        <begin position="4"/>
        <end position="121"/>
    </location>
</feature>
<sequence>MGLIIDNSIFIALERGKINTKAWLNYDKAFISPITLIELLMVIDRVDNDNRRIKHLDFIEYVKSLFIILPFGIKEAYTYARIIHNLYEANIAISTHNLLIATTAITNNCKKLSKDSRARSVNSLF</sequence>
<name>A8EZI6_RICCK</name>
<protein>
    <submittedName>
        <fullName evidence="2">Putative monovalent cation/H+ antiporter subunit D</fullName>
    </submittedName>
</protein>
<dbReference type="Pfam" id="PF01850">
    <property type="entry name" value="PIN"/>
    <property type="match status" value="1"/>
</dbReference>
<dbReference type="Gene3D" id="3.40.50.1010">
    <property type="entry name" value="5'-nuclease"/>
    <property type="match status" value="1"/>
</dbReference>
<dbReference type="HOGENOM" id="CLU_118482_7_0_5"/>
<evidence type="ECO:0000313" key="3">
    <source>
        <dbReference type="Proteomes" id="UP000007056"/>
    </source>
</evidence>
<gene>
    <name evidence="2" type="ordered locus">A1E_04220</name>
</gene>
<accession>A8EZI6</accession>
<dbReference type="RefSeq" id="WP_012148964.1">
    <property type="nucleotide sequence ID" value="NC_009879.1"/>
</dbReference>
<dbReference type="eggNOG" id="COG1487">
    <property type="taxonomic scope" value="Bacteria"/>
</dbReference>
<dbReference type="AlphaFoldDB" id="A8EZI6"/>
<reference evidence="3" key="1">
    <citation type="submission" date="2007-09" db="EMBL/GenBank/DDBJ databases">
        <title>Complete genome sequence of Rickettsia canadensis.</title>
        <authorList>
            <person name="Madan A."/>
            <person name="Fahey J."/>
            <person name="Helton E."/>
            <person name="Ketteman M."/>
            <person name="Madan A."/>
            <person name="Rodrigues S."/>
            <person name="Sanchez A."/>
            <person name="Whiting M."/>
            <person name="Dasch G."/>
            <person name="Eremeeva M."/>
        </authorList>
    </citation>
    <scope>NUCLEOTIDE SEQUENCE [LARGE SCALE GENOMIC DNA]</scope>
    <source>
        <strain evidence="3">McKiel</strain>
    </source>
</reference>
<dbReference type="InterPro" id="IPR002716">
    <property type="entry name" value="PIN_dom"/>
</dbReference>
<dbReference type="InterPro" id="IPR029060">
    <property type="entry name" value="PIN-like_dom_sf"/>
</dbReference>
<evidence type="ECO:0000313" key="2">
    <source>
        <dbReference type="EMBL" id="ABV73769.1"/>
    </source>
</evidence>
<dbReference type="STRING" id="293613.A1E_04220"/>
<dbReference type="EMBL" id="CP000409">
    <property type="protein sequence ID" value="ABV73769.1"/>
    <property type="molecule type" value="Genomic_DNA"/>
</dbReference>
<organism evidence="2 3">
    <name type="scientific">Rickettsia canadensis (strain McKiel)</name>
    <dbReference type="NCBI Taxonomy" id="293613"/>
    <lineage>
        <taxon>Bacteria</taxon>
        <taxon>Pseudomonadati</taxon>
        <taxon>Pseudomonadota</taxon>
        <taxon>Alphaproteobacteria</taxon>
        <taxon>Rickettsiales</taxon>
        <taxon>Rickettsiaceae</taxon>
        <taxon>Rickettsieae</taxon>
        <taxon>Rickettsia</taxon>
        <taxon>belli group</taxon>
    </lineage>
</organism>
<dbReference type="Proteomes" id="UP000007056">
    <property type="component" value="Chromosome"/>
</dbReference>
<proteinExistence type="predicted"/>
<dbReference type="KEGG" id="rcm:A1E_04220"/>